<comment type="caution">
    <text evidence="12">The sequence shown here is derived from an EMBL/GenBank/DDBJ whole genome shotgun (WGS) entry which is preliminary data.</text>
</comment>
<evidence type="ECO:0000313" key="12">
    <source>
        <dbReference type="EMBL" id="NMN66913.1"/>
    </source>
</evidence>
<dbReference type="InterPro" id="IPR046357">
    <property type="entry name" value="PPIase_dom_sf"/>
</dbReference>
<comment type="catalytic activity">
    <reaction evidence="1">
        <text>[protein]-peptidylproline (omega=180) = [protein]-peptidylproline (omega=0)</text>
        <dbReference type="Rhea" id="RHEA:16237"/>
        <dbReference type="Rhea" id="RHEA-COMP:10747"/>
        <dbReference type="Rhea" id="RHEA-COMP:10748"/>
        <dbReference type="ChEBI" id="CHEBI:83833"/>
        <dbReference type="ChEBI" id="CHEBI:83834"/>
        <dbReference type="EC" id="5.2.1.8"/>
    </reaction>
</comment>
<evidence type="ECO:0000313" key="13">
    <source>
        <dbReference type="Proteomes" id="UP001166004"/>
    </source>
</evidence>
<evidence type="ECO:0000256" key="1">
    <source>
        <dbReference type="ARBA" id="ARBA00000971"/>
    </source>
</evidence>
<keyword evidence="7 10" id="KW-0413">Isomerase</keyword>
<evidence type="ECO:0000256" key="6">
    <source>
        <dbReference type="ARBA" id="ARBA00023110"/>
    </source>
</evidence>
<dbReference type="InterPro" id="IPR050245">
    <property type="entry name" value="PrsA_foldase"/>
</dbReference>
<dbReference type="SUPFAM" id="SSF54534">
    <property type="entry name" value="FKBP-like"/>
    <property type="match status" value="1"/>
</dbReference>
<dbReference type="Proteomes" id="UP001166004">
    <property type="component" value="Unassembled WGS sequence"/>
</dbReference>
<evidence type="ECO:0000256" key="3">
    <source>
        <dbReference type="ARBA" id="ARBA00013194"/>
    </source>
</evidence>
<evidence type="ECO:0000256" key="4">
    <source>
        <dbReference type="ARBA" id="ARBA00018370"/>
    </source>
</evidence>
<proteinExistence type="inferred from homology"/>
<keyword evidence="5" id="KW-0732">Signal</keyword>
<dbReference type="PROSITE" id="PS50198">
    <property type="entry name" value="PPIC_PPIASE_2"/>
    <property type="match status" value="1"/>
</dbReference>
<evidence type="ECO:0000256" key="5">
    <source>
        <dbReference type="ARBA" id="ARBA00022729"/>
    </source>
</evidence>
<dbReference type="RefSeq" id="WP_169035440.1">
    <property type="nucleotide sequence ID" value="NZ_LANA01000001.1"/>
</dbReference>
<reference evidence="12 13" key="1">
    <citation type="submission" date="2019-07" db="EMBL/GenBank/DDBJ databases">
        <title>SAR11 Genome Evolution.</title>
        <authorList>
            <person name="Giovannoni S."/>
        </authorList>
    </citation>
    <scope>NUCLEOTIDE SEQUENCE [LARGE SCALE GENOMIC DNA]</scope>
    <source>
        <strain evidence="12 13">HTCC9565</strain>
    </source>
</reference>
<dbReference type="PANTHER" id="PTHR47245">
    <property type="entry name" value="PEPTIDYLPROLYL ISOMERASE"/>
    <property type="match status" value="1"/>
</dbReference>
<feature type="domain" description="PpiC" evidence="11">
    <location>
        <begin position="171"/>
        <end position="265"/>
    </location>
</feature>
<dbReference type="EMBL" id="LANA01000001">
    <property type="protein sequence ID" value="NMN66913.1"/>
    <property type="molecule type" value="Genomic_DNA"/>
</dbReference>
<evidence type="ECO:0000256" key="7">
    <source>
        <dbReference type="ARBA" id="ARBA00023235"/>
    </source>
</evidence>
<evidence type="ECO:0000256" key="10">
    <source>
        <dbReference type="PROSITE-ProRule" id="PRU00278"/>
    </source>
</evidence>
<dbReference type="EC" id="5.2.1.8" evidence="3"/>
<evidence type="ECO:0000256" key="9">
    <source>
        <dbReference type="ARBA" id="ARBA00031484"/>
    </source>
</evidence>
<gene>
    <name evidence="12" type="ORF">VP91_00000430</name>
</gene>
<evidence type="ECO:0000256" key="8">
    <source>
        <dbReference type="ARBA" id="ARBA00030642"/>
    </source>
</evidence>
<evidence type="ECO:0000259" key="11">
    <source>
        <dbReference type="PROSITE" id="PS50198"/>
    </source>
</evidence>
<dbReference type="InterPro" id="IPR000297">
    <property type="entry name" value="PPIase_PpiC"/>
</dbReference>
<dbReference type="GO" id="GO:0016853">
    <property type="term" value="F:isomerase activity"/>
    <property type="evidence" value="ECO:0007669"/>
    <property type="project" value="UniProtKB-KW"/>
</dbReference>
<evidence type="ECO:0000256" key="2">
    <source>
        <dbReference type="ARBA" id="ARBA00007656"/>
    </source>
</evidence>
<comment type="similarity">
    <text evidence="2">Belongs to the PpiC/parvulin rotamase family.</text>
</comment>
<protein>
    <recommendedName>
        <fullName evidence="4">Parvulin-like PPIase</fullName>
        <ecNumber evidence="3">5.2.1.8</ecNumber>
    </recommendedName>
    <alternativeName>
        <fullName evidence="8">Peptidyl-prolyl cis-trans isomerase plp</fullName>
    </alternativeName>
    <alternativeName>
        <fullName evidence="9">Rotamase plp</fullName>
    </alternativeName>
</protein>
<organism evidence="12 13">
    <name type="scientific">Pelagibacter ubique</name>
    <dbReference type="NCBI Taxonomy" id="198252"/>
    <lineage>
        <taxon>Bacteria</taxon>
        <taxon>Pseudomonadati</taxon>
        <taxon>Pseudomonadota</taxon>
        <taxon>Alphaproteobacteria</taxon>
        <taxon>Candidatus Pelagibacterales</taxon>
        <taxon>Candidatus Pelagibacteraceae</taxon>
        <taxon>Candidatus Pelagibacter</taxon>
    </lineage>
</organism>
<name>A0ABX1SYJ6_PELUQ</name>
<dbReference type="Gene3D" id="3.10.50.40">
    <property type="match status" value="1"/>
</dbReference>
<dbReference type="InterPro" id="IPR027304">
    <property type="entry name" value="Trigger_fact/SurA_dom_sf"/>
</dbReference>
<dbReference type="Pfam" id="PF00639">
    <property type="entry name" value="Rotamase"/>
    <property type="match status" value="1"/>
</dbReference>
<dbReference type="PANTHER" id="PTHR47245:SF1">
    <property type="entry name" value="FOLDASE PROTEIN PRSA"/>
    <property type="match status" value="1"/>
</dbReference>
<dbReference type="SUPFAM" id="SSF109998">
    <property type="entry name" value="Triger factor/SurA peptide-binding domain-like"/>
    <property type="match status" value="1"/>
</dbReference>
<keyword evidence="6 10" id="KW-0697">Rotamase</keyword>
<keyword evidence="13" id="KW-1185">Reference proteome</keyword>
<accession>A0ABX1SYJ6</accession>
<sequence length="310" mass="36374">MKNKNLNILFILFFLICFKSVNSENKSSIVIKINNKIITNIDVQNEKKYLIAINQNLKSLDKDEMYNIAKNSLIRERIKKNELEKHYNLNINSKYMDSLIKDFYMRLKFQSKEDFDVYLSNNNIGLNEIKSKLNIETIWNELIFNKYKDKVEIDEEKIKNKINTLVSKEEKESYLISEIIFSANTKEEILINHKKILKSIDAIGFSDTANIYSEAETSKFGGEIGWIDTSQFSEKIFKKLKSLKTGEITDLINVPGGFLILKIVDKKLTKIKIDKKNEFNQLITYEKNRQLNEFSAIYFQKIKKNSIINE</sequence>